<reference evidence="1 2" key="1">
    <citation type="submission" date="2023-05" db="EMBL/GenBank/DDBJ databases">
        <title>A 100% complete, gapless, phased diploid assembly of the Scenedesmus obliquus UTEX 3031 genome.</title>
        <authorList>
            <person name="Biondi T.C."/>
            <person name="Hanschen E.R."/>
            <person name="Kwon T."/>
            <person name="Eng W."/>
            <person name="Kruse C.P.S."/>
            <person name="Koehler S.I."/>
            <person name="Kunde Y."/>
            <person name="Gleasner C.D."/>
            <person name="You Mak K.T."/>
            <person name="Polle J."/>
            <person name="Hovde B.T."/>
            <person name="Starkenburg S.R."/>
        </authorList>
    </citation>
    <scope>NUCLEOTIDE SEQUENCE [LARGE SCALE GENOMIC DNA]</scope>
    <source>
        <strain evidence="1 2">DOE0152z</strain>
    </source>
</reference>
<dbReference type="PANTHER" id="PTHR34041:SF1">
    <property type="entry name" value="PHOTOSYSTEM II REPAIR PROTEIN PSB27-H1, CHLOROPLASTIC"/>
    <property type="match status" value="1"/>
</dbReference>
<evidence type="ECO:0000313" key="2">
    <source>
        <dbReference type="Proteomes" id="UP001244341"/>
    </source>
</evidence>
<proteinExistence type="inferred from homology"/>
<dbReference type="Gene3D" id="1.20.58.810">
    <property type="entry name" value="Photosystem II Pbs27"/>
    <property type="match status" value="1"/>
</dbReference>
<evidence type="ECO:0008006" key="3">
    <source>
        <dbReference type="Google" id="ProtNLM"/>
    </source>
</evidence>
<dbReference type="EMBL" id="CP126208">
    <property type="protein sequence ID" value="WIA08473.1"/>
    <property type="molecule type" value="Genomic_DNA"/>
</dbReference>
<dbReference type="HAMAP" id="MF_01481">
    <property type="entry name" value="PSII_Psb27"/>
    <property type="match status" value="1"/>
</dbReference>
<keyword evidence="2" id="KW-1185">Reference proteome</keyword>
<organism evidence="1 2">
    <name type="scientific">Tetradesmus obliquus</name>
    <name type="common">Green alga</name>
    <name type="synonym">Acutodesmus obliquus</name>
    <dbReference type="NCBI Taxonomy" id="3088"/>
    <lineage>
        <taxon>Eukaryota</taxon>
        <taxon>Viridiplantae</taxon>
        <taxon>Chlorophyta</taxon>
        <taxon>core chlorophytes</taxon>
        <taxon>Chlorophyceae</taxon>
        <taxon>CS clade</taxon>
        <taxon>Sphaeropleales</taxon>
        <taxon>Scenedesmaceae</taxon>
        <taxon>Tetradesmus</taxon>
    </lineage>
</organism>
<dbReference type="PANTHER" id="PTHR34041">
    <property type="entry name" value="PHOTOSYSTEM II REPAIR PROTEIN PSB27-H1, CHLOROPLASTIC"/>
    <property type="match status" value="1"/>
</dbReference>
<dbReference type="InterPro" id="IPR038450">
    <property type="entry name" value="PSII_Psb27_sf"/>
</dbReference>
<sequence>MNKQAARPARSAVAKPRSAVVVRAAQDFSASRRETVAAGTAALLAGFLNVAPAQAFLGFGEGQARAEAYKTETTGILAKVNTVLALDKDDPAKEDSVKALRKDINSWVAKYRRDDKFSGRPSYSNTYSALNALAGHYNSFGATAPIPKKRLDRLTKELADAELLLSRDR</sequence>
<evidence type="ECO:0000313" key="1">
    <source>
        <dbReference type="EMBL" id="WIA08473.1"/>
    </source>
</evidence>
<dbReference type="InterPro" id="IPR025585">
    <property type="entry name" value="PSII_Psb27"/>
</dbReference>
<protein>
    <recommendedName>
        <fullName evidence="3">Photosystem II 11 kDa protein</fullName>
    </recommendedName>
</protein>
<name>A0ABY8THD1_TETOB</name>
<dbReference type="Pfam" id="PF13326">
    <property type="entry name" value="PSII_Pbs27"/>
    <property type="match status" value="1"/>
</dbReference>
<gene>
    <name evidence="1" type="ORF">OEZ85_007909</name>
</gene>
<accession>A0ABY8THD1</accession>
<dbReference type="Proteomes" id="UP001244341">
    <property type="component" value="Chromosome 1b"/>
</dbReference>